<keyword evidence="1 4" id="KW-0808">Transferase</keyword>
<dbReference type="SMART" id="SM00450">
    <property type="entry name" value="RHOD"/>
    <property type="match status" value="2"/>
</dbReference>
<evidence type="ECO:0000256" key="1">
    <source>
        <dbReference type="ARBA" id="ARBA00022679"/>
    </source>
</evidence>
<dbReference type="PANTHER" id="PTHR11364:SF27">
    <property type="entry name" value="SULFURTRANSFERASE"/>
    <property type="match status" value="1"/>
</dbReference>
<dbReference type="EC" id="2.8.1.-" evidence="4"/>
<dbReference type="GO" id="GO:0016740">
    <property type="term" value="F:transferase activity"/>
    <property type="evidence" value="ECO:0007669"/>
    <property type="project" value="UniProtKB-KW"/>
</dbReference>
<dbReference type="PANTHER" id="PTHR11364">
    <property type="entry name" value="THIOSULFATE SULFERTANSFERASE"/>
    <property type="match status" value="1"/>
</dbReference>
<dbReference type="CDD" id="cd01448">
    <property type="entry name" value="TST_Repeat_1"/>
    <property type="match status" value="1"/>
</dbReference>
<sequence>MSNLITLEEAFQKLKLGKTVFIDTCFVFGRPELGYEGYLQEHIPSAVYFHLDKDLSGPILTHGGRHPIPSKEEFARKLGEAGIDNDTHVIVYDNEAGNVAARCWWLLKYFGHKHVQMLNRPLSHWKEAGYPITNEIPSPDVKKYIAIPNELLTVSMENVRTHLHDKGRVLIDARKKKVYTGEENTKYPKIGHIPGALNYFWEVVLSKEGVFQEGEQQLKTFQAIPKEKEIIVYCGAGVTACPNILALTEAGYENVKLYVGSWGDWTSYENNLTECGESSL</sequence>
<comment type="caution">
    <text evidence="4">The sequence shown here is derived from an EMBL/GenBank/DDBJ whole genome shotgun (WGS) entry which is preliminary data.</text>
</comment>
<gene>
    <name evidence="4" type="ORF">P9271_19545</name>
</gene>
<proteinExistence type="predicted"/>
<evidence type="ECO:0000256" key="2">
    <source>
        <dbReference type="ARBA" id="ARBA00022737"/>
    </source>
</evidence>
<feature type="domain" description="Rhodanese" evidence="3">
    <location>
        <begin position="164"/>
        <end position="274"/>
    </location>
</feature>
<dbReference type="PROSITE" id="PS50206">
    <property type="entry name" value="RHODANESE_3"/>
    <property type="match status" value="2"/>
</dbReference>
<reference evidence="4 5" key="1">
    <citation type="submission" date="2023-03" db="EMBL/GenBank/DDBJ databases">
        <title>Bacillus Genome Sequencing.</title>
        <authorList>
            <person name="Dunlap C."/>
        </authorList>
    </citation>
    <scope>NUCLEOTIDE SEQUENCE [LARGE SCALE GENOMIC DNA]</scope>
    <source>
        <strain evidence="4 5">NRS-1717</strain>
    </source>
</reference>
<protein>
    <submittedName>
        <fullName evidence="4">Sulfurtransferase</fullName>
        <ecNumber evidence="4">2.8.1.-</ecNumber>
    </submittedName>
</protein>
<keyword evidence="2" id="KW-0677">Repeat</keyword>
<dbReference type="InterPro" id="IPR001763">
    <property type="entry name" value="Rhodanese-like_dom"/>
</dbReference>
<feature type="domain" description="Rhodanese" evidence="3">
    <location>
        <begin position="15"/>
        <end position="134"/>
    </location>
</feature>
<name>A0ABU6P2B5_9BACI</name>
<dbReference type="InterPro" id="IPR045078">
    <property type="entry name" value="TST/MPST-like"/>
</dbReference>
<keyword evidence="5" id="KW-1185">Reference proteome</keyword>
<dbReference type="EMBL" id="JARTFS010000017">
    <property type="protein sequence ID" value="MED4403506.1"/>
    <property type="molecule type" value="Genomic_DNA"/>
</dbReference>
<evidence type="ECO:0000313" key="5">
    <source>
        <dbReference type="Proteomes" id="UP001342826"/>
    </source>
</evidence>
<accession>A0ABU6P2B5</accession>
<dbReference type="Pfam" id="PF00581">
    <property type="entry name" value="Rhodanese"/>
    <property type="match status" value="2"/>
</dbReference>
<dbReference type="Gene3D" id="3.40.250.10">
    <property type="entry name" value="Rhodanese-like domain"/>
    <property type="match status" value="2"/>
</dbReference>
<dbReference type="SUPFAM" id="SSF52821">
    <property type="entry name" value="Rhodanese/Cell cycle control phosphatase"/>
    <property type="match status" value="2"/>
</dbReference>
<organism evidence="4 5">
    <name type="scientific">Metabacillus fastidiosus</name>
    <dbReference type="NCBI Taxonomy" id="1458"/>
    <lineage>
        <taxon>Bacteria</taxon>
        <taxon>Bacillati</taxon>
        <taxon>Bacillota</taxon>
        <taxon>Bacilli</taxon>
        <taxon>Bacillales</taxon>
        <taxon>Bacillaceae</taxon>
        <taxon>Metabacillus</taxon>
    </lineage>
</organism>
<dbReference type="Proteomes" id="UP001342826">
    <property type="component" value="Unassembled WGS sequence"/>
</dbReference>
<dbReference type="CDD" id="cd01449">
    <property type="entry name" value="TST_Repeat_2"/>
    <property type="match status" value="1"/>
</dbReference>
<dbReference type="RefSeq" id="WP_328015768.1">
    <property type="nucleotide sequence ID" value="NZ_JARTFS010000017.1"/>
</dbReference>
<evidence type="ECO:0000259" key="3">
    <source>
        <dbReference type="PROSITE" id="PS50206"/>
    </source>
</evidence>
<dbReference type="InterPro" id="IPR036873">
    <property type="entry name" value="Rhodanese-like_dom_sf"/>
</dbReference>
<evidence type="ECO:0000313" key="4">
    <source>
        <dbReference type="EMBL" id="MED4403506.1"/>
    </source>
</evidence>